<accession>A0ABY2DGQ5</accession>
<proteinExistence type="predicted"/>
<evidence type="ECO:0000313" key="2">
    <source>
        <dbReference type="EMBL" id="TDB88917.1"/>
    </source>
</evidence>
<keyword evidence="3" id="KW-1185">Reference proteome</keyword>
<dbReference type="Proteomes" id="UP000295626">
    <property type="component" value="Unassembled WGS sequence"/>
</dbReference>
<keyword evidence="1" id="KW-0812">Transmembrane</keyword>
<sequence>MYGVPTKGPSIGGGLATTGAAIQSWLLVGIGLVLLGASLWLATYVGRNR</sequence>
<name>A0ABY2DGQ5_9ACTN</name>
<dbReference type="EMBL" id="SMKE01000615">
    <property type="protein sequence ID" value="TDB88917.1"/>
    <property type="molecule type" value="Genomic_DNA"/>
</dbReference>
<keyword evidence="1" id="KW-1133">Transmembrane helix</keyword>
<keyword evidence="1" id="KW-0472">Membrane</keyword>
<evidence type="ECO:0000313" key="3">
    <source>
        <dbReference type="Proteomes" id="UP000295626"/>
    </source>
</evidence>
<organism evidence="2 3">
    <name type="scientific">Micromonospora fluostatini</name>
    <dbReference type="NCBI Taxonomy" id="1629071"/>
    <lineage>
        <taxon>Bacteria</taxon>
        <taxon>Bacillati</taxon>
        <taxon>Actinomycetota</taxon>
        <taxon>Actinomycetes</taxon>
        <taxon>Micromonosporales</taxon>
        <taxon>Micromonosporaceae</taxon>
        <taxon>Micromonospora</taxon>
    </lineage>
</organism>
<protein>
    <submittedName>
        <fullName evidence="2">Peptidase</fullName>
    </submittedName>
</protein>
<feature type="transmembrane region" description="Helical" evidence="1">
    <location>
        <begin position="20"/>
        <end position="45"/>
    </location>
</feature>
<comment type="caution">
    <text evidence="2">The sequence shown here is derived from an EMBL/GenBank/DDBJ whole genome shotgun (WGS) entry which is preliminary data.</text>
</comment>
<evidence type="ECO:0000256" key="1">
    <source>
        <dbReference type="SAM" id="Phobius"/>
    </source>
</evidence>
<reference evidence="2 3" key="1">
    <citation type="submission" date="2019-02" db="EMBL/GenBank/DDBJ databases">
        <title>Draft genome sequences of novel Actinobacteria.</title>
        <authorList>
            <person name="Sahin N."/>
            <person name="Ay H."/>
            <person name="Saygin H."/>
        </authorList>
    </citation>
    <scope>NUCLEOTIDE SEQUENCE [LARGE SCALE GENOMIC DNA]</scope>
    <source>
        <strain evidence="2 3">JCM 30529</strain>
    </source>
</reference>
<gene>
    <name evidence="2" type="ORF">E1091_14990</name>
</gene>